<dbReference type="OrthoDB" id="2773476at2"/>
<organism evidence="2 3">
    <name type="scientific">Paenibacillus anaericanus</name>
    <dbReference type="NCBI Taxonomy" id="170367"/>
    <lineage>
        <taxon>Bacteria</taxon>
        <taxon>Bacillati</taxon>
        <taxon>Bacillota</taxon>
        <taxon>Bacilli</taxon>
        <taxon>Bacillales</taxon>
        <taxon>Paenibacillaceae</taxon>
        <taxon>Paenibacillus</taxon>
    </lineage>
</organism>
<keyword evidence="3" id="KW-1185">Reference proteome</keyword>
<evidence type="ECO:0000313" key="2">
    <source>
        <dbReference type="EMBL" id="RUT41966.1"/>
    </source>
</evidence>
<feature type="domain" description="N-acetyltransferase" evidence="1">
    <location>
        <begin position="128"/>
        <end position="263"/>
    </location>
</feature>
<dbReference type="AlphaFoldDB" id="A0A3S1DII7"/>
<proteinExistence type="predicted"/>
<dbReference type="Gene3D" id="3.40.630.110">
    <property type="entry name" value="GNAT acetyltransferase-like"/>
    <property type="match status" value="1"/>
</dbReference>
<sequence>MIVLKKEEYGKVRHLVKSQNELSVFSVLDGEMPGEVKVNSAENPDVVLIKTSETTLIAGSATHEDFNREISGMLDFWDSVTPDWDEWRVKIPAIHPNQFIKEYTRYKYTLTSRDFIKADLSLPEGYVLEFVNLKEMRQKNYINADRVYDWVKAWESEERFEESGCGCYIRKDHKIVSWSISDCCASDRIAVGIHTDPEYRKMGFAKKVASAVVQQCFDKGYNKVEWLCVSTNAGSKAIAEGIGFKQENKYASFSSYPPIENLTDLDEDGWYEWGTHLEKASKEERERRELIWDSLYCFVKANAVEKTMAVINEMTEKGIDCNPQRLTGDIFLFQREGLCSAFKTSLWQEFIGKRV</sequence>
<dbReference type="Pfam" id="PF12746">
    <property type="entry name" value="GNAT_acetyltran"/>
    <property type="match status" value="1"/>
</dbReference>
<protein>
    <submittedName>
        <fullName evidence="2">GNAT family N-acetyltransferase</fullName>
    </submittedName>
</protein>
<accession>A0A3S1DII7</accession>
<dbReference type="InterPro" id="IPR027365">
    <property type="entry name" value="GNAT_acetyltra_YdfB-like"/>
</dbReference>
<dbReference type="Proteomes" id="UP000279446">
    <property type="component" value="Unassembled WGS sequence"/>
</dbReference>
<dbReference type="InterPro" id="IPR042573">
    <property type="entry name" value="GNAT_acetyltra_N"/>
</dbReference>
<gene>
    <name evidence="2" type="ORF">EJP82_22290</name>
</gene>
<dbReference type="EMBL" id="RZNY01000026">
    <property type="protein sequence ID" value="RUT41966.1"/>
    <property type="molecule type" value="Genomic_DNA"/>
</dbReference>
<dbReference type="CDD" id="cd04301">
    <property type="entry name" value="NAT_SF"/>
    <property type="match status" value="1"/>
</dbReference>
<name>A0A3S1DII7_9BACL</name>
<evidence type="ECO:0000313" key="3">
    <source>
        <dbReference type="Proteomes" id="UP000279446"/>
    </source>
</evidence>
<reference evidence="2 3" key="1">
    <citation type="submission" date="2018-12" db="EMBL/GenBank/DDBJ databases">
        <authorList>
            <person name="Sun L."/>
            <person name="Chen Z."/>
        </authorList>
    </citation>
    <scope>NUCLEOTIDE SEQUENCE [LARGE SCALE GENOMIC DNA]</scope>
    <source>
        <strain evidence="2 3">DSM 15890</strain>
    </source>
</reference>
<dbReference type="InterPro" id="IPR000182">
    <property type="entry name" value="GNAT_dom"/>
</dbReference>
<dbReference type="PANTHER" id="PTHR31143:SF2">
    <property type="entry name" value="FR47-LIKE DOMAIN-CONTAINING PROTEIN-RELATED"/>
    <property type="match status" value="1"/>
</dbReference>
<dbReference type="PROSITE" id="PS51186">
    <property type="entry name" value="GNAT"/>
    <property type="match status" value="1"/>
</dbReference>
<dbReference type="Gene3D" id="3.40.630.30">
    <property type="match status" value="1"/>
</dbReference>
<dbReference type="SUPFAM" id="SSF55729">
    <property type="entry name" value="Acyl-CoA N-acyltransferases (Nat)"/>
    <property type="match status" value="1"/>
</dbReference>
<comment type="caution">
    <text evidence="2">The sequence shown here is derived from an EMBL/GenBank/DDBJ whole genome shotgun (WGS) entry which is preliminary data.</text>
</comment>
<dbReference type="RefSeq" id="WP_127194270.1">
    <property type="nucleotide sequence ID" value="NZ_RZNY01000026.1"/>
</dbReference>
<keyword evidence="2" id="KW-0808">Transferase</keyword>
<dbReference type="PANTHER" id="PTHR31143">
    <property type="match status" value="1"/>
</dbReference>
<evidence type="ECO:0000259" key="1">
    <source>
        <dbReference type="PROSITE" id="PS51186"/>
    </source>
</evidence>
<dbReference type="InterPro" id="IPR016181">
    <property type="entry name" value="Acyl_CoA_acyltransferase"/>
</dbReference>
<dbReference type="GO" id="GO:0016747">
    <property type="term" value="F:acyltransferase activity, transferring groups other than amino-acyl groups"/>
    <property type="evidence" value="ECO:0007669"/>
    <property type="project" value="InterPro"/>
</dbReference>